<reference evidence="1" key="1">
    <citation type="journal article" date="2021" name="bioRxiv">
        <title>Whole Genome Assembly and Annotation of Northern Wild Rice, Zizania palustris L., Supports a Whole Genome Duplication in the Zizania Genus.</title>
        <authorList>
            <person name="Haas M."/>
            <person name="Kono T."/>
            <person name="Macchietto M."/>
            <person name="Millas R."/>
            <person name="McGilp L."/>
            <person name="Shao M."/>
            <person name="Duquette J."/>
            <person name="Hirsch C.N."/>
            <person name="Kimball J."/>
        </authorList>
    </citation>
    <scope>NUCLEOTIDE SEQUENCE</scope>
    <source>
        <tissue evidence="1">Fresh leaf tissue</tissue>
    </source>
</reference>
<evidence type="ECO:0000313" key="2">
    <source>
        <dbReference type="Proteomes" id="UP000729402"/>
    </source>
</evidence>
<gene>
    <name evidence="1" type="ORF">GUJ93_ZPchr0010g8468</name>
</gene>
<keyword evidence="2" id="KW-1185">Reference proteome</keyword>
<protein>
    <submittedName>
        <fullName evidence="1">Uncharacterized protein</fullName>
    </submittedName>
</protein>
<proteinExistence type="predicted"/>
<comment type="caution">
    <text evidence="1">The sequence shown here is derived from an EMBL/GenBank/DDBJ whole genome shotgun (WGS) entry which is preliminary data.</text>
</comment>
<dbReference type="Proteomes" id="UP000729402">
    <property type="component" value="Unassembled WGS sequence"/>
</dbReference>
<sequence length="143" mass="15632">METPEWLGAIASAWSARQLTATCSSFPHASPRSLFPSTTPLSMDAPSVPSHPSSMGAVRGLNPASVTAFSRFIHHLPHFVSKTSISKNQIFSQFHSSTWSCSWYFNILGHTQRHTSAINNIHGFSTAPKGIRIGLDIQDSEHT</sequence>
<dbReference type="AlphaFoldDB" id="A0A8J5THX1"/>
<reference evidence="1" key="2">
    <citation type="submission" date="2021-02" db="EMBL/GenBank/DDBJ databases">
        <authorList>
            <person name="Kimball J.A."/>
            <person name="Haas M.W."/>
            <person name="Macchietto M."/>
            <person name="Kono T."/>
            <person name="Duquette J."/>
            <person name="Shao M."/>
        </authorList>
    </citation>
    <scope>NUCLEOTIDE SEQUENCE</scope>
    <source>
        <tissue evidence="1">Fresh leaf tissue</tissue>
    </source>
</reference>
<dbReference type="EMBL" id="JAAALK010000082">
    <property type="protein sequence ID" value="KAG8084128.1"/>
    <property type="molecule type" value="Genomic_DNA"/>
</dbReference>
<accession>A0A8J5THX1</accession>
<name>A0A8J5THX1_ZIZPA</name>
<evidence type="ECO:0000313" key="1">
    <source>
        <dbReference type="EMBL" id="KAG8084128.1"/>
    </source>
</evidence>
<organism evidence="1 2">
    <name type="scientific">Zizania palustris</name>
    <name type="common">Northern wild rice</name>
    <dbReference type="NCBI Taxonomy" id="103762"/>
    <lineage>
        <taxon>Eukaryota</taxon>
        <taxon>Viridiplantae</taxon>
        <taxon>Streptophyta</taxon>
        <taxon>Embryophyta</taxon>
        <taxon>Tracheophyta</taxon>
        <taxon>Spermatophyta</taxon>
        <taxon>Magnoliopsida</taxon>
        <taxon>Liliopsida</taxon>
        <taxon>Poales</taxon>
        <taxon>Poaceae</taxon>
        <taxon>BOP clade</taxon>
        <taxon>Oryzoideae</taxon>
        <taxon>Oryzeae</taxon>
        <taxon>Zizaniinae</taxon>
        <taxon>Zizania</taxon>
    </lineage>
</organism>